<reference evidence="1" key="1">
    <citation type="submission" date="2022-11" db="EMBL/GenBank/DDBJ databases">
        <title>Methylomonas rapida sp. nov., Carotenoid-Producing Obligate Methanotrophs with High Growth Characteristics and Biotechnological Potential.</title>
        <authorList>
            <person name="Tikhonova E.N."/>
            <person name="Suleimanov R.Z."/>
            <person name="Miroshnikov K."/>
            <person name="Oshkin I.Y."/>
            <person name="Belova S.E."/>
            <person name="Danilova O.V."/>
            <person name="Ashikhmin A."/>
            <person name="Konopkin A."/>
            <person name="But S.Y."/>
            <person name="Khmelenina V.N."/>
            <person name="Kuznetsov N."/>
            <person name="Pimenov N.V."/>
            <person name="Dedysh S.N."/>
        </authorList>
    </citation>
    <scope>NUCLEOTIDE SEQUENCE</scope>
    <source>
        <strain evidence="1">MP1</strain>
    </source>
</reference>
<accession>A0ABY7GI35</accession>
<name>A0ABY7GI35_9GAMM</name>
<dbReference type="Pfam" id="PF18982">
    <property type="entry name" value="JetA"/>
    <property type="match status" value="1"/>
</dbReference>
<dbReference type="Proteomes" id="UP001162780">
    <property type="component" value="Chromosome"/>
</dbReference>
<protein>
    <submittedName>
        <fullName evidence="1">DUF5716 family protein</fullName>
    </submittedName>
</protein>
<sequence>MVACLRVLYERLHGPSADYSQNLTRDALKDLLSASVQGLMNDLAVDCIQDGDELSALDCADDQQLITVLIRTLLKDGWLETFGDRSGLVTAYRFSRAGKLFAEALWSLDRMRARSRQRNVRSCRNALEAARKNIDAYDLIDAYDYAEKIISDLSEGVDYFQELVRRLMSEASNTPWDEFIEFLDRFEKEFKKQLTADNVDRHRQAILDNLSRLRNLDSSKFQAFENQLQDIASWADAERGDNSIFDWLLDRIEDRVEVACTGKHPELIKAMNIYMRRAASIVQQALMLQGGQRRQGFSRAIAQVAALEGNEQTQFLKALGASIAASEVRLLDPSTFKLRSASQRRKALTVTALPKISRDARLNAAIQRAEAAAFTLSNQDVVDFIRSELRLRQRPIRLSSLPVETVTDLLQNMQMVEAVRAARDESLTATQLPSQLQTPYYSGSDYQIQLNHDTDSKPA</sequence>
<proteinExistence type="predicted"/>
<organism evidence="1 2">
    <name type="scientific">Methylomonas rapida</name>
    <dbReference type="NCBI Taxonomy" id="2963939"/>
    <lineage>
        <taxon>Bacteria</taxon>
        <taxon>Pseudomonadati</taxon>
        <taxon>Pseudomonadota</taxon>
        <taxon>Gammaproteobacteria</taxon>
        <taxon>Methylococcales</taxon>
        <taxon>Methylococcaceae</taxon>
        <taxon>Methylomonas</taxon>
    </lineage>
</organism>
<keyword evidence="2" id="KW-1185">Reference proteome</keyword>
<gene>
    <name evidence="1" type="ORF">NM686_020200</name>
</gene>
<dbReference type="EMBL" id="CP113517">
    <property type="protein sequence ID" value="WAR44642.1"/>
    <property type="molecule type" value="Genomic_DNA"/>
</dbReference>
<dbReference type="RefSeq" id="WP_269021985.1">
    <property type="nucleotide sequence ID" value="NZ_CP113517.1"/>
</dbReference>
<evidence type="ECO:0000313" key="2">
    <source>
        <dbReference type="Proteomes" id="UP001162780"/>
    </source>
</evidence>
<dbReference type="InterPro" id="IPR043773">
    <property type="entry name" value="JetA"/>
</dbReference>
<evidence type="ECO:0000313" key="1">
    <source>
        <dbReference type="EMBL" id="WAR44642.1"/>
    </source>
</evidence>